<organism evidence="7 8">
    <name type="scientific">Desulfopila aestuarii DSM 18488</name>
    <dbReference type="NCBI Taxonomy" id="1121416"/>
    <lineage>
        <taxon>Bacteria</taxon>
        <taxon>Pseudomonadati</taxon>
        <taxon>Thermodesulfobacteriota</taxon>
        <taxon>Desulfobulbia</taxon>
        <taxon>Desulfobulbales</taxon>
        <taxon>Desulfocapsaceae</taxon>
        <taxon>Desulfopila</taxon>
    </lineage>
</organism>
<dbReference type="SUPFAM" id="SSF46689">
    <property type="entry name" value="Homeodomain-like"/>
    <property type="match status" value="1"/>
</dbReference>
<dbReference type="PRINTS" id="PR01590">
    <property type="entry name" value="HTHFIS"/>
</dbReference>
<dbReference type="CDD" id="cd00009">
    <property type="entry name" value="AAA"/>
    <property type="match status" value="1"/>
</dbReference>
<keyword evidence="4" id="KW-0238">DNA-binding</keyword>
<sequence length="620" mass="69320">MSIIGCILPDTSLEEQTRRAFEAKHQDIRIEIGLMNEGVSQAAKLFQEGVEIFISRGRTAFMIRNANPEYSVVDIPFTVLDIFQTIERAKLHGKSIGVVAFSSMISGLNHYGTMPGTSLRFYPMESENEVEPKVLAAIEDNVDIIVGGAITGKVANKYRVPFAVIENSLESMQQAAQEAKNIALAKQREKTKGNLFRVVLDYAYDGIISVNAKGLITIFNPVAERVTQTSATTAIGRHIQEIWSDLELHKILNSGKADLAQLLNINNEQVVCNKIPIRVNDKVVGAVINFQDVTKLQQMEAKVRRRLFASGHVANFCFDNIIGTSAQLQKTVTLAKDFALTDSSILILGETGTGKEVFAQSIHNGSRRHNGPFVALNCAALPEQILESELFGYVGGAFTGASQKGKAGLFEIAHGGTLFLDEIAEMKYMTQGKLLRVLQEKQVMRLGSDRVTPVDVRIIAATNKPLKSLVVENEFRADLYYRLNVLQLKLFPLRERLEDVAALACYFLNTHAARMNRKLEFSNKAMKELAMYNWPGNIRELQNIIERILATMKGRKISPEIVKQHLEDKHESEIHVKLRNDEMEDIRQAMILSRGKHSEAAKILGISRSTLWRKLKRMTI</sequence>
<proteinExistence type="predicted"/>
<dbReference type="InterPro" id="IPR035965">
    <property type="entry name" value="PAS-like_dom_sf"/>
</dbReference>
<dbReference type="SUPFAM" id="SSF55785">
    <property type="entry name" value="PYP-like sensor domain (PAS domain)"/>
    <property type="match status" value="1"/>
</dbReference>
<dbReference type="Gene3D" id="3.40.50.10660">
    <property type="entry name" value="PrpR receptor domain-like"/>
    <property type="match status" value="1"/>
</dbReference>
<dbReference type="RefSeq" id="WP_073616663.1">
    <property type="nucleotide sequence ID" value="NZ_FRFE01000046.1"/>
</dbReference>
<evidence type="ECO:0000256" key="5">
    <source>
        <dbReference type="ARBA" id="ARBA00023163"/>
    </source>
</evidence>
<dbReference type="PROSITE" id="PS00676">
    <property type="entry name" value="SIGMA54_INTERACT_2"/>
    <property type="match status" value="1"/>
</dbReference>
<keyword evidence="2" id="KW-0067">ATP-binding</keyword>
<protein>
    <submittedName>
        <fullName evidence="7">PAS domain S-box-containing protein</fullName>
    </submittedName>
</protein>
<dbReference type="InterPro" id="IPR002197">
    <property type="entry name" value="HTH_Fis"/>
</dbReference>
<dbReference type="SMART" id="SM00091">
    <property type="entry name" value="PAS"/>
    <property type="match status" value="1"/>
</dbReference>
<dbReference type="SMART" id="SM00382">
    <property type="entry name" value="AAA"/>
    <property type="match status" value="1"/>
</dbReference>
<evidence type="ECO:0000256" key="2">
    <source>
        <dbReference type="ARBA" id="ARBA00022840"/>
    </source>
</evidence>
<dbReference type="Pfam" id="PF25601">
    <property type="entry name" value="AAA_lid_14"/>
    <property type="match status" value="1"/>
</dbReference>
<dbReference type="Gene3D" id="3.40.50.300">
    <property type="entry name" value="P-loop containing nucleotide triphosphate hydrolases"/>
    <property type="match status" value="1"/>
</dbReference>
<dbReference type="InterPro" id="IPR000014">
    <property type="entry name" value="PAS"/>
</dbReference>
<dbReference type="InterPro" id="IPR027417">
    <property type="entry name" value="P-loop_NTPase"/>
</dbReference>
<dbReference type="FunFam" id="3.40.50.300:FF:000006">
    <property type="entry name" value="DNA-binding transcriptional regulator NtrC"/>
    <property type="match status" value="1"/>
</dbReference>
<evidence type="ECO:0000256" key="1">
    <source>
        <dbReference type="ARBA" id="ARBA00022741"/>
    </source>
</evidence>
<dbReference type="Gene3D" id="3.40.50.2300">
    <property type="match status" value="1"/>
</dbReference>
<gene>
    <name evidence="7" type="ORF">SAMN02745220_04915</name>
</gene>
<dbReference type="InterPro" id="IPR025662">
    <property type="entry name" value="Sigma_54_int_dom_ATP-bd_1"/>
</dbReference>
<keyword evidence="5" id="KW-0804">Transcription</keyword>
<feature type="domain" description="Sigma-54 factor interaction" evidence="6">
    <location>
        <begin position="321"/>
        <end position="550"/>
    </location>
</feature>
<dbReference type="PROSITE" id="PS50045">
    <property type="entry name" value="SIGMA54_INTERACT_4"/>
    <property type="match status" value="1"/>
</dbReference>
<dbReference type="AlphaFoldDB" id="A0A1M7YKD2"/>
<dbReference type="InterPro" id="IPR009057">
    <property type="entry name" value="Homeodomain-like_sf"/>
</dbReference>
<evidence type="ECO:0000259" key="6">
    <source>
        <dbReference type="PROSITE" id="PS50045"/>
    </source>
</evidence>
<dbReference type="Gene3D" id="3.30.450.20">
    <property type="entry name" value="PAS domain"/>
    <property type="match status" value="1"/>
</dbReference>
<keyword evidence="8" id="KW-1185">Reference proteome</keyword>
<dbReference type="Pfam" id="PF02954">
    <property type="entry name" value="HTH_8"/>
    <property type="match status" value="1"/>
</dbReference>
<dbReference type="PANTHER" id="PTHR32071:SF57">
    <property type="entry name" value="C4-DICARBOXYLATE TRANSPORT TRANSCRIPTIONAL REGULATORY PROTEIN DCTD"/>
    <property type="match status" value="1"/>
</dbReference>
<dbReference type="PANTHER" id="PTHR32071">
    <property type="entry name" value="TRANSCRIPTIONAL REGULATORY PROTEIN"/>
    <property type="match status" value="1"/>
</dbReference>
<dbReference type="GO" id="GO:0005524">
    <property type="term" value="F:ATP binding"/>
    <property type="evidence" value="ECO:0007669"/>
    <property type="project" value="UniProtKB-KW"/>
</dbReference>
<dbReference type="InterPro" id="IPR058031">
    <property type="entry name" value="AAA_lid_NorR"/>
</dbReference>
<dbReference type="STRING" id="1121416.SAMN02745220_04915"/>
<dbReference type="Pfam" id="PF06506">
    <property type="entry name" value="PrpR_N"/>
    <property type="match status" value="1"/>
</dbReference>
<name>A0A1M7YKD2_9BACT</name>
<dbReference type="SUPFAM" id="SSF52540">
    <property type="entry name" value="P-loop containing nucleoside triphosphate hydrolases"/>
    <property type="match status" value="1"/>
</dbReference>
<reference evidence="7 8" key="1">
    <citation type="submission" date="2016-12" db="EMBL/GenBank/DDBJ databases">
        <authorList>
            <person name="Song W.-J."/>
            <person name="Kurnit D.M."/>
        </authorList>
    </citation>
    <scope>NUCLEOTIDE SEQUENCE [LARGE SCALE GENOMIC DNA]</scope>
    <source>
        <strain evidence="7 8">DSM 18488</strain>
    </source>
</reference>
<dbReference type="OrthoDB" id="9761705at2"/>
<keyword evidence="3" id="KW-0805">Transcription regulation</keyword>
<dbReference type="GO" id="GO:0043565">
    <property type="term" value="F:sequence-specific DNA binding"/>
    <property type="evidence" value="ECO:0007669"/>
    <property type="project" value="InterPro"/>
</dbReference>
<dbReference type="InterPro" id="IPR025944">
    <property type="entry name" value="Sigma_54_int_dom_CS"/>
</dbReference>
<dbReference type="GO" id="GO:0006355">
    <property type="term" value="P:regulation of DNA-templated transcription"/>
    <property type="evidence" value="ECO:0007669"/>
    <property type="project" value="InterPro"/>
</dbReference>
<evidence type="ECO:0000313" key="7">
    <source>
        <dbReference type="EMBL" id="SHO53079.1"/>
    </source>
</evidence>
<evidence type="ECO:0000313" key="8">
    <source>
        <dbReference type="Proteomes" id="UP000184603"/>
    </source>
</evidence>
<dbReference type="PROSITE" id="PS00675">
    <property type="entry name" value="SIGMA54_INTERACT_1"/>
    <property type="match status" value="1"/>
</dbReference>
<dbReference type="Pfam" id="PF13426">
    <property type="entry name" value="PAS_9"/>
    <property type="match status" value="1"/>
</dbReference>
<dbReference type="InterPro" id="IPR010524">
    <property type="entry name" value="Sig_transdc_resp-reg_PrpR_N"/>
</dbReference>
<dbReference type="EMBL" id="FRFE01000046">
    <property type="protein sequence ID" value="SHO53079.1"/>
    <property type="molecule type" value="Genomic_DNA"/>
</dbReference>
<accession>A0A1M7YKD2</accession>
<dbReference type="Pfam" id="PF00158">
    <property type="entry name" value="Sigma54_activat"/>
    <property type="match status" value="1"/>
</dbReference>
<dbReference type="InterPro" id="IPR025943">
    <property type="entry name" value="Sigma_54_int_dom_ATP-bd_2"/>
</dbReference>
<dbReference type="GO" id="GO:0000156">
    <property type="term" value="F:phosphorelay response regulator activity"/>
    <property type="evidence" value="ECO:0007669"/>
    <property type="project" value="InterPro"/>
</dbReference>
<dbReference type="Gene3D" id="1.10.10.60">
    <property type="entry name" value="Homeodomain-like"/>
    <property type="match status" value="1"/>
</dbReference>
<keyword evidence="1" id="KW-0547">Nucleotide-binding</keyword>
<dbReference type="InterPro" id="IPR003593">
    <property type="entry name" value="AAA+_ATPase"/>
</dbReference>
<dbReference type="InterPro" id="IPR002078">
    <property type="entry name" value="Sigma_54_int"/>
</dbReference>
<dbReference type="SUPFAM" id="SSF159800">
    <property type="entry name" value="PrpR receptor domain-like"/>
    <property type="match status" value="1"/>
</dbReference>
<dbReference type="PROSITE" id="PS00688">
    <property type="entry name" value="SIGMA54_INTERACT_3"/>
    <property type="match status" value="1"/>
</dbReference>
<dbReference type="Gene3D" id="1.10.8.60">
    <property type="match status" value="1"/>
</dbReference>
<evidence type="ECO:0000256" key="4">
    <source>
        <dbReference type="ARBA" id="ARBA00023125"/>
    </source>
</evidence>
<dbReference type="Proteomes" id="UP000184603">
    <property type="component" value="Unassembled WGS sequence"/>
</dbReference>
<evidence type="ECO:0000256" key="3">
    <source>
        <dbReference type="ARBA" id="ARBA00023015"/>
    </source>
</evidence>